<proteinExistence type="predicted"/>
<comment type="caution">
    <text evidence="2">The sequence shown here is derived from an EMBL/GenBank/DDBJ whole genome shotgun (WGS) entry which is preliminary data.</text>
</comment>
<keyword evidence="3" id="KW-1185">Reference proteome</keyword>
<organism evidence="2 3">
    <name type="scientific">Glutinoglossum americanum</name>
    <dbReference type="NCBI Taxonomy" id="1670608"/>
    <lineage>
        <taxon>Eukaryota</taxon>
        <taxon>Fungi</taxon>
        <taxon>Dikarya</taxon>
        <taxon>Ascomycota</taxon>
        <taxon>Pezizomycotina</taxon>
        <taxon>Geoglossomycetes</taxon>
        <taxon>Geoglossales</taxon>
        <taxon>Geoglossaceae</taxon>
        <taxon>Glutinoglossum</taxon>
    </lineage>
</organism>
<gene>
    <name evidence="2" type="ORF">FGG08_002817</name>
</gene>
<dbReference type="OrthoDB" id="5466296at2759"/>
<protein>
    <submittedName>
        <fullName evidence="2">Uncharacterized protein</fullName>
    </submittedName>
</protein>
<sequence>MKANYQKSKVKINKKQQGYAKLMTQDDINEALKEYNTKQRELAKIATKKSQKGRGEGVGKSKGKRVTRKATVLYKDLIVSESGSRAQVSDSEENISLRAIVISSDISDSEVSKVSESYIQRLRKVLTAGPSREVSHTGMVTRITALELNFGVVVVVGSGGVSRSGKLAGSGKLTIKYVKVIILKGSE</sequence>
<evidence type="ECO:0000313" key="3">
    <source>
        <dbReference type="Proteomes" id="UP000698800"/>
    </source>
</evidence>
<evidence type="ECO:0000256" key="1">
    <source>
        <dbReference type="SAM" id="MobiDB-lite"/>
    </source>
</evidence>
<feature type="region of interest" description="Disordered" evidence="1">
    <location>
        <begin position="45"/>
        <end position="64"/>
    </location>
</feature>
<dbReference type="Proteomes" id="UP000698800">
    <property type="component" value="Unassembled WGS sequence"/>
</dbReference>
<reference evidence="2" key="1">
    <citation type="submission" date="2021-03" db="EMBL/GenBank/DDBJ databases">
        <title>Comparative genomics and phylogenomic investigation of the class Geoglossomycetes provide insights into ecological specialization and systematics.</title>
        <authorList>
            <person name="Melie T."/>
            <person name="Pirro S."/>
            <person name="Miller A.N."/>
            <person name="Quandt A."/>
        </authorList>
    </citation>
    <scope>NUCLEOTIDE SEQUENCE</scope>
    <source>
        <strain evidence="2">GBOQ0MN5Z8</strain>
    </source>
</reference>
<dbReference type="EMBL" id="JAGHQL010000045">
    <property type="protein sequence ID" value="KAH0542862.1"/>
    <property type="molecule type" value="Genomic_DNA"/>
</dbReference>
<dbReference type="AlphaFoldDB" id="A0A9P8I5N3"/>
<accession>A0A9P8I5N3</accession>
<name>A0A9P8I5N3_9PEZI</name>
<evidence type="ECO:0000313" key="2">
    <source>
        <dbReference type="EMBL" id="KAH0542862.1"/>
    </source>
</evidence>